<evidence type="ECO:0000259" key="9">
    <source>
        <dbReference type="Pfam" id="PF12161"/>
    </source>
</evidence>
<evidence type="ECO:0000313" key="10">
    <source>
        <dbReference type="EMBL" id="AWN22130.1"/>
    </source>
</evidence>
<dbReference type="AlphaFoldDB" id="A0A2Z3JFJ7"/>
<evidence type="ECO:0000256" key="1">
    <source>
        <dbReference type="ARBA" id="ARBA00006594"/>
    </source>
</evidence>
<dbReference type="Gene3D" id="3.40.50.150">
    <property type="entry name" value="Vaccinia Virus protein VP39"/>
    <property type="match status" value="1"/>
</dbReference>
<evidence type="ECO:0000256" key="2">
    <source>
        <dbReference type="ARBA" id="ARBA00011900"/>
    </source>
</evidence>
<dbReference type="EC" id="2.1.1.72" evidence="2"/>
<dbReference type="Gene3D" id="1.20.1260.30">
    <property type="match status" value="1"/>
</dbReference>
<dbReference type="PANTHER" id="PTHR42933">
    <property type="entry name" value="SLR6095 PROTEIN"/>
    <property type="match status" value="1"/>
</dbReference>
<dbReference type="OrthoDB" id="9814572at2"/>
<dbReference type="GO" id="GO:0008170">
    <property type="term" value="F:N-methyltransferase activity"/>
    <property type="evidence" value="ECO:0007669"/>
    <property type="project" value="InterPro"/>
</dbReference>
<evidence type="ECO:0000256" key="6">
    <source>
        <dbReference type="ARBA" id="ARBA00022747"/>
    </source>
</evidence>
<feature type="domain" description="N6 adenine-specific DNA methyltransferase N-terminal" evidence="9">
    <location>
        <begin position="10"/>
        <end position="113"/>
    </location>
</feature>
<dbReference type="InterPro" id="IPR029063">
    <property type="entry name" value="SAM-dependent_MTases_sf"/>
</dbReference>
<evidence type="ECO:0000256" key="3">
    <source>
        <dbReference type="ARBA" id="ARBA00022603"/>
    </source>
</evidence>
<evidence type="ECO:0000259" key="8">
    <source>
        <dbReference type="Pfam" id="PF02384"/>
    </source>
</evidence>
<evidence type="ECO:0000313" key="11">
    <source>
        <dbReference type="Proteomes" id="UP000245368"/>
    </source>
</evidence>
<dbReference type="InterPro" id="IPR022749">
    <property type="entry name" value="D12N6_MeTrfase_N"/>
</dbReference>
<dbReference type="PANTHER" id="PTHR42933:SF4">
    <property type="entry name" value="TYPE I RESTRICTION ENZYME ECOKI METHYLASE SUBUNIT"/>
    <property type="match status" value="1"/>
</dbReference>
<dbReference type="KEGG" id="dez:DKM44_01815"/>
<dbReference type="REBASE" id="252743">
    <property type="entry name" value="M.Dsp17ORF1815P"/>
</dbReference>
<dbReference type="RefSeq" id="WP_109824920.1">
    <property type="nucleotide sequence ID" value="NZ_CP029494.1"/>
</dbReference>
<evidence type="ECO:0000256" key="5">
    <source>
        <dbReference type="ARBA" id="ARBA00022691"/>
    </source>
</evidence>
<evidence type="ECO:0000256" key="4">
    <source>
        <dbReference type="ARBA" id="ARBA00022679"/>
    </source>
</evidence>
<accession>A0A2Z3JFJ7</accession>
<dbReference type="InterPro" id="IPR038333">
    <property type="entry name" value="T1MK-like_N_sf"/>
</dbReference>
<organism evidence="10 11">
    <name type="scientific">Deinococcus irradiatisoli</name>
    <dbReference type="NCBI Taxonomy" id="2202254"/>
    <lineage>
        <taxon>Bacteria</taxon>
        <taxon>Thermotogati</taxon>
        <taxon>Deinococcota</taxon>
        <taxon>Deinococci</taxon>
        <taxon>Deinococcales</taxon>
        <taxon>Deinococcaceae</taxon>
        <taxon>Deinococcus</taxon>
    </lineage>
</organism>
<name>A0A2Z3JFJ7_9DEIO</name>
<dbReference type="GO" id="GO:0009307">
    <property type="term" value="P:DNA restriction-modification system"/>
    <property type="evidence" value="ECO:0007669"/>
    <property type="project" value="UniProtKB-KW"/>
</dbReference>
<dbReference type="InterPro" id="IPR003356">
    <property type="entry name" value="DNA_methylase_A-5"/>
</dbReference>
<dbReference type="GO" id="GO:0032259">
    <property type="term" value="P:methylation"/>
    <property type="evidence" value="ECO:0007669"/>
    <property type="project" value="UniProtKB-KW"/>
</dbReference>
<dbReference type="Pfam" id="PF02384">
    <property type="entry name" value="N6_Mtase"/>
    <property type="match status" value="1"/>
</dbReference>
<evidence type="ECO:0000256" key="7">
    <source>
        <dbReference type="ARBA" id="ARBA00047942"/>
    </source>
</evidence>
<dbReference type="GO" id="GO:0003677">
    <property type="term" value="F:DNA binding"/>
    <property type="evidence" value="ECO:0007669"/>
    <property type="project" value="InterPro"/>
</dbReference>
<reference evidence="10 11" key="1">
    <citation type="submission" date="2018-05" db="EMBL/GenBank/DDBJ databases">
        <title>Complete Genome Sequence of Deinococcus sp. strain 17bor-2.</title>
        <authorList>
            <person name="Srinivasan S."/>
        </authorList>
    </citation>
    <scope>NUCLEOTIDE SEQUENCE [LARGE SCALE GENOMIC DNA]</scope>
    <source>
        <strain evidence="10 11">17bor-2</strain>
    </source>
</reference>
<comment type="similarity">
    <text evidence="1">Belongs to the N(4)/N(6)-methyltransferase family.</text>
</comment>
<dbReference type="GO" id="GO:0009007">
    <property type="term" value="F:site-specific DNA-methyltransferase (adenine-specific) activity"/>
    <property type="evidence" value="ECO:0007669"/>
    <property type="project" value="UniProtKB-EC"/>
</dbReference>
<protein>
    <recommendedName>
        <fullName evidence="2">site-specific DNA-methyltransferase (adenine-specific)</fullName>
        <ecNumber evidence="2">2.1.1.72</ecNumber>
    </recommendedName>
</protein>
<dbReference type="SUPFAM" id="SSF53335">
    <property type="entry name" value="S-adenosyl-L-methionine-dependent methyltransferases"/>
    <property type="match status" value="1"/>
</dbReference>
<gene>
    <name evidence="10" type="ORF">DKM44_01815</name>
</gene>
<dbReference type="Proteomes" id="UP000245368">
    <property type="component" value="Chromosome"/>
</dbReference>
<keyword evidence="6" id="KW-0680">Restriction system</keyword>
<dbReference type="InterPro" id="IPR051537">
    <property type="entry name" value="DNA_Adenine_Mtase"/>
</dbReference>
<dbReference type="PROSITE" id="PS00092">
    <property type="entry name" value="N6_MTASE"/>
    <property type="match status" value="1"/>
</dbReference>
<keyword evidence="11" id="KW-1185">Reference proteome</keyword>
<keyword evidence="5" id="KW-0949">S-adenosyl-L-methionine</keyword>
<keyword evidence="4 10" id="KW-0808">Transferase</keyword>
<comment type="catalytic activity">
    <reaction evidence="7">
        <text>a 2'-deoxyadenosine in DNA + S-adenosyl-L-methionine = an N(6)-methyl-2'-deoxyadenosine in DNA + S-adenosyl-L-homocysteine + H(+)</text>
        <dbReference type="Rhea" id="RHEA:15197"/>
        <dbReference type="Rhea" id="RHEA-COMP:12418"/>
        <dbReference type="Rhea" id="RHEA-COMP:12419"/>
        <dbReference type="ChEBI" id="CHEBI:15378"/>
        <dbReference type="ChEBI" id="CHEBI:57856"/>
        <dbReference type="ChEBI" id="CHEBI:59789"/>
        <dbReference type="ChEBI" id="CHEBI:90615"/>
        <dbReference type="ChEBI" id="CHEBI:90616"/>
        <dbReference type="EC" id="2.1.1.72"/>
    </reaction>
</comment>
<dbReference type="EMBL" id="CP029494">
    <property type="protein sequence ID" value="AWN22130.1"/>
    <property type="molecule type" value="Genomic_DNA"/>
</dbReference>
<feature type="domain" description="DNA methylase adenine-specific" evidence="8">
    <location>
        <begin position="125"/>
        <end position="434"/>
    </location>
</feature>
<sequence length="494" mass="54972">MTAPSPAQLVARVWNLAHVLRNDGVGYGDYLEQITFLLFLKMADEMQGQPDAPQVPEAYRWDKLSGLTGAALETQYRHTLEELAKEEGLLGVIFRKSQNKINDPVNLKRVVSLIDQQQWSGLGFDVKGEIYEGLLQKNAEDVKGGAGQYFTPRPLIDAMVEVIKPTPGETIADPACGTGGFLLSARDYLVKHYNLDQEERRDLKERTFHGTDIVDGVVRLAAMNMFLHGIGGTTTPVERADSLAQQPAKSVDIVLANPPFGVKGTLVELDPEGNAVRQQQSYARTDFTAKTGNKQLNFLQHILSLLKVGGRAAVVVPDNVLFEAGAGETIRRRLLHDCDLHTILRLPTGIFYAQGVKANVLFFDRHASGEVFKTSRVWVYDLRTNLHFTLKTRQMKATDLRDFVAAYHADDRDQRQESERFKVFTLDEVLARDKVNLDIFWLKDDTLEEGSDLPAPHLLAAEIVESLEAALEEFRQVSDELGDSVSEESVAAVG</sequence>
<dbReference type="PRINTS" id="PR00507">
    <property type="entry name" value="N12N6MTFRASE"/>
</dbReference>
<dbReference type="Pfam" id="PF12161">
    <property type="entry name" value="HsdM_N"/>
    <property type="match status" value="1"/>
</dbReference>
<dbReference type="CDD" id="cd02440">
    <property type="entry name" value="AdoMet_MTases"/>
    <property type="match status" value="1"/>
</dbReference>
<dbReference type="InterPro" id="IPR002052">
    <property type="entry name" value="DNA_methylase_N6_adenine_CS"/>
</dbReference>
<proteinExistence type="inferred from homology"/>
<keyword evidence="3 10" id="KW-0489">Methyltransferase</keyword>